<proteinExistence type="predicted"/>
<protein>
    <recommendedName>
        <fullName evidence="3">Sulfurtransferase</fullName>
    </recommendedName>
</protein>
<keyword evidence="3 5" id="KW-0808">Transferase</keyword>
<evidence type="ECO:0000256" key="3">
    <source>
        <dbReference type="RuleBase" id="RU000507"/>
    </source>
</evidence>
<dbReference type="CDD" id="cd01449">
    <property type="entry name" value="TST_Repeat_2"/>
    <property type="match status" value="1"/>
</dbReference>
<dbReference type="InterPro" id="IPR001763">
    <property type="entry name" value="Rhodanese-like_dom"/>
</dbReference>
<reference evidence="5 6" key="1">
    <citation type="submission" date="2019-01" db="EMBL/GenBank/DDBJ databases">
        <title>Complete genome sequence of Cohnella hallensis HS21 isolated from Korean fir (Abies koreana) rhizospheric soil.</title>
        <authorList>
            <person name="Jiang L."/>
            <person name="Kang S.W."/>
            <person name="Kim S."/>
            <person name="Jung J."/>
            <person name="Kim C.Y."/>
            <person name="Kim D.H."/>
            <person name="Kim S.W."/>
            <person name="Lee J."/>
        </authorList>
    </citation>
    <scope>NUCLEOTIDE SEQUENCE [LARGE SCALE GENOMIC DNA]</scope>
    <source>
        <strain evidence="5 6">HS21</strain>
    </source>
</reference>
<name>A0A3T1D7J0_9BACL</name>
<dbReference type="PROSITE" id="PS00683">
    <property type="entry name" value="RHODANESE_2"/>
    <property type="match status" value="1"/>
</dbReference>
<dbReference type="OrthoDB" id="9770030at2"/>
<evidence type="ECO:0000313" key="6">
    <source>
        <dbReference type="Proteomes" id="UP000289856"/>
    </source>
</evidence>
<evidence type="ECO:0000256" key="1">
    <source>
        <dbReference type="ARBA" id="ARBA00022737"/>
    </source>
</evidence>
<dbReference type="RefSeq" id="WP_130610770.1">
    <property type="nucleotide sequence ID" value="NZ_AP019400.1"/>
</dbReference>
<dbReference type="SUPFAM" id="SSF52821">
    <property type="entry name" value="Rhodanese/Cell cycle control phosphatase"/>
    <property type="match status" value="2"/>
</dbReference>
<evidence type="ECO:0000259" key="4">
    <source>
        <dbReference type="PROSITE" id="PS50206"/>
    </source>
</evidence>
<dbReference type="Proteomes" id="UP000289856">
    <property type="component" value="Chromosome"/>
</dbReference>
<dbReference type="SMART" id="SM00450">
    <property type="entry name" value="RHOD"/>
    <property type="match status" value="2"/>
</dbReference>
<accession>A0A3T1D7J0</accession>
<dbReference type="Gene3D" id="3.40.250.10">
    <property type="entry name" value="Rhodanese-like domain"/>
    <property type="match status" value="2"/>
</dbReference>
<dbReference type="CDD" id="cd01448">
    <property type="entry name" value="TST_Repeat_1"/>
    <property type="match status" value="1"/>
</dbReference>
<evidence type="ECO:0000313" key="5">
    <source>
        <dbReference type="EMBL" id="BBI34057.1"/>
    </source>
</evidence>
<dbReference type="GO" id="GO:0004792">
    <property type="term" value="F:thiosulfate-cyanide sulfurtransferase activity"/>
    <property type="evidence" value="ECO:0007669"/>
    <property type="project" value="UniProtKB-EC"/>
</dbReference>
<feature type="domain" description="Rhodanese" evidence="4">
    <location>
        <begin position="156"/>
        <end position="269"/>
    </location>
</feature>
<organism evidence="5 6">
    <name type="scientific">Cohnella abietis</name>
    <dbReference type="NCBI Taxonomy" id="2507935"/>
    <lineage>
        <taxon>Bacteria</taxon>
        <taxon>Bacillati</taxon>
        <taxon>Bacillota</taxon>
        <taxon>Bacilli</taxon>
        <taxon>Bacillales</taxon>
        <taxon>Paenibacillaceae</taxon>
        <taxon>Cohnella</taxon>
    </lineage>
</organism>
<dbReference type="PANTHER" id="PTHR43855">
    <property type="entry name" value="THIOSULFATE SULFURTRANSFERASE"/>
    <property type="match status" value="1"/>
</dbReference>
<dbReference type="InterPro" id="IPR001307">
    <property type="entry name" value="Thiosulphate_STrfase_CS"/>
</dbReference>
<dbReference type="Pfam" id="PF00581">
    <property type="entry name" value="Rhodanese"/>
    <property type="match status" value="2"/>
</dbReference>
<dbReference type="AlphaFoldDB" id="A0A3T1D7J0"/>
<dbReference type="EMBL" id="AP019400">
    <property type="protein sequence ID" value="BBI34057.1"/>
    <property type="molecule type" value="Genomic_DNA"/>
</dbReference>
<sequence>MTVSNDIIVDTDWLESQLHNPQIRIIDVRKNDYLDGHIPGAVNAPGWTYFTDSNAEITGNTSPDDFREKAEKLGINDDSIVVVYDIGNQYDAPRLFFLLEYYGHRNVKWLNGGYKAWVQQKKEIQKDNTVVQRGTFTPIISAHRLVDKAFILDNLENSNVAILDVRSSEEYSGEKSMSKREGRIPRSLNWEWGQVFTSEDVPLLKTSSEINKSIQAFEINDSKTIVPYCQQNIRASVMYLALRSVGFDHVRPYEGSWEEWGNDPNTPIEKG</sequence>
<feature type="domain" description="Rhodanese" evidence="4">
    <location>
        <begin position="19"/>
        <end position="126"/>
    </location>
</feature>
<dbReference type="InterPro" id="IPR036873">
    <property type="entry name" value="Rhodanese-like_dom_sf"/>
</dbReference>
<dbReference type="PROSITE" id="PS50206">
    <property type="entry name" value="RHODANESE_3"/>
    <property type="match status" value="2"/>
</dbReference>
<gene>
    <name evidence="5" type="ORF">KCTCHS21_34560</name>
</gene>
<keyword evidence="1" id="KW-0677">Repeat</keyword>
<evidence type="ECO:0000256" key="2">
    <source>
        <dbReference type="ARBA" id="ARBA00047549"/>
    </source>
</evidence>
<keyword evidence="6" id="KW-1185">Reference proteome</keyword>
<comment type="catalytic activity">
    <reaction evidence="2">
        <text>thiosulfate + hydrogen cyanide = thiocyanate + sulfite + 2 H(+)</text>
        <dbReference type="Rhea" id="RHEA:16881"/>
        <dbReference type="ChEBI" id="CHEBI:15378"/>
        <dbReference type="ChEBI" id="CHEBI:17359"/>
        <dbReference type="ChEBI" id="CHEBI:18022"/>
        <dbReference type="ChEBI" id="CHEBI:18407"/>
        <dbReference type="ChEBI" id="CHEBI:33542"/>
        <dbReference type="EC" id="2.8.1.1"/>
    </reaction>
</comment>
<dbReference type="KEGG" id="cohn:KCTCHS21_34560"/>
<dbReference type="PANTHER" id="PTHR43855:SF1">
    <property type="entry name" value="THIOSULFATE SULFURTRANSFERASE"/>
    <property type="match status" value="1"/>
</dbReference>
<dbReference type="InterPro" id="IPR051126">
    <property type="entry name" value="Thiosulfate_sulfurtransferase"/>
</dbReference>